<evidence type="ECO:0000259" key="7">
    <source>
        <dbReference type="Pfam" id="PF00700"/>
    </source>
</evidence>
<comment type="similarity">
    <text evidence="3">Belongs to the bacterial flagellin family.</text>
</comment>
<dbReference type="GO" id="GO:0071973">
    <property type="term" value="P:bacterial-type flagellum-dependent cell motility"/>
    <property type="evidence" value="ECO:0007669"/>
    <property type="project" value="InterPro"/>
</dbReference>
<dbReference type="PANTHER" id="PTHR42792">
    <property type="entry name" value="FLAGELLIN"/>
    <property type="match status" value="1"/>
</dbReference>
<dbReference type="Pfam" id="PF21158">
    <property type="entry name" value="flgK_1st_1"/>
    <property type="match status" value="1"/>
</dbReference>
<organism evidence="9 10">
    <name type="scientific">Hydrocarboniphaga daqingensis</name>
    <dbReference type="NCBI Taxonomy" id="490188"/>
    <lineage>
        <taxon>Bacteria</taxon>
        <taxon>Pseudomonadati</taxon>
        <taxon>Pseudomonadota</taxon>
        <taxon>Gammaproteobacteria</taxon>
        <taxon>Nevskiales</taxon>
        <taxon>Nevskiaceae</taxon>
        <taxon>Hydrocarboniphaga</taxon>
    </lineage>
</organism>
<evidence type="ECO:0000256" key="3">
    <source>
        <dbReference type="ARBA" id="ARBA00005709"/>
    </source>
</evidence>
<evidence type="ECO:0000259" key="8">
    <source>
        <dbReference type="Pfam" id="PF21158"/>
    </source>
</evidence>
<evidence type="ECO:0000259" key="6">
    <source>
        <dbReference type="Pfam" id="PF00669"/>
    </source>
</evidence>
<gene>
    <name evidence="9" type="ORF">SAMN04488068_0427</name>
</gene>
<evidence type="ECO:0000256" key="1">
    <source>
        <dbReference type="ARBA" id="ARBA00004365"/>
    </source>
</evidence>
<dbReference type="EMBL" id="FQWZ01000001">
    <property type="protein sequence ID" value="SHG49315.1"/>
    <property type="molecule type" value="Genomic_DNA"/>
</dbReference>
<accession>A0A1M5K947</accession>
<dbReference type="AlphaFoldDB" id="A0A1M5K947"/>
<dbReference type="GO" id="GO:0005198">
    <property type="term" value="F:structural molecule activity"/>
    <property type="evidence" value="ECO:0007669"/>
    <property type="project" value="InterPro"/>
</dbReference>
<evidence type="ECO:0000313" key="10">
    <source>
        <dbReference type="Proteomes" id="UP000199758"/>
    </source>
</evidence>
<keyword evidence="9" id="KW-0282">Flagellum</keyword>
<dbReference type="GO" id="GO:0005576">
    <property type="term" value="C:extracellular region"/>
    <property type="evidence" value="ECO:0007669"/>
    <property type="project" value="UniProtKB-SubCell"/>
</dbReference>
<dbReference type="SUPFAM" id="SSF64518">
    <property type="entry name" value="Phase 1 flagellin"/>
    <property type="match status" value="1"/>
</dbReference>
<keyword evidence="4" id="KW-0964">Secreted</keyword>
<dbReference type="Pfam" id="PF00700">
    <property type="entry name" value="Flagellin_C"/>
    <property type="match status" value="1"/>
</dbReference>
<keyword evidence="9" id="KW-0969">Cilium</keyword>
<evidence type="ECO:0000256" key="4">
    <source>
        <dbReference type="ARBA" id="ARBA00022525"/>
    </source>
</evidence>
<feature type="domain" description="Flagellin C-terminal" evidence="7">
    <location>
        <begin position="315"/>
        <end position="398"/>
    </location>
</feature>
<evidence type="ECO:0000256" key="2">
    <source>
        <dbReference type="ARBA" id="ARBA00004613"/>
    </source>
</evidence>
<dbReference type="GO" id="GO:0009424">
    <property type="term" value="C:bacterial-type flagellum hook"/>
    <property type="evidence" value="ECO:0007669"/>
    <property type="project" value="InterPro"/>
</dbReference>
<dbReference type="PANTHER" id="PTHR42792:SF1">
    <property type="entry name" value="FLAGELLAR HOOK-ASSOCIATED PROTEIN 3"/>
    <property type="match status" value="1"/>
</dbReference>
<name>A0A1M5K947_9GAMM</name>
<dbReference type="STRING" id="490188.SAMN04488068_0427"/>
<dbReference type="Proteomes" id="UP000199758">
    <property type="component" value="Unassembled WGS sequence"/>
</dbReference>
<dbReference type="RefSeq" id="WP_072893267.1">
    <property type="nucleotide sequence ID" value="NZ_FQWZ01000001.1"/>
</dbReference>
<proteinExistence type="inferred from homology"/>
<evidence type="ECO:0000313" key="9">
    <source>
        <dbReference type="EMBL" id="SHG49315.1"/>
    </source>
</evidence>
<keyword evidence="9" id="KW-0966">Cell projection</keyword>
<dbReference type="Gene3D" id="1.20.1330.10">
    <property type="entry name" value="f41 fragment of flagellin, N-terminal domain"/>
    <property type="match status" value="1"/>
</dbReference>
<dbReference type="NCBIfam" id="TIGR02550">
    <property type="entry name" value="flagell_flgL"/>
    <property type="match status" value="1"/>
</dbReference>
<dbReference type="Pfam" id="PF00669">
    <property type="entry name" value="Flagellin_N"/>
    <property type="match status" value="1"/>
</dbReference>
<dbReference type="InterPro" id="IPR001029">
    <property type="entry name" value="Flagellin_N"/>
</dbReference>
<evidence type="ECO:0000256" key="5">
    <source>
        <dbReference type="ARBA" id="ARBA00023143"/>
    </source>
</evidence>
<feature type="domain" description="Flagellar hook-associated protein 1 D2-like" evidence="8">
    <location>
        <begin position="199"/>
        <end position="276"/>
    </location>
</feature>
<feature type="domain" description="Flagellin N-terminal" evidence="6">
    <location>
        <begin position="16"/>
        <end position="141"/>
    </location>
</feature>
<dbReference type="InterPro" id="IPR013384">
    <property type="entry name" value="Flagell_FlgL"/>
</dbReference>
<dbReference type="InterPro" id="IPR046358">
    <property type="entry name" value="Flagellin_C"/>
</dbReference>
<dbReference type="OrthoDB" id="9768249at2"/>
<comment type="subcellular location">
    <subcellularLocation>
        <location evidence="1">Bacterial flagellum</location>
    </subcellularLocation>
    <subcellularLocation>
        <location evidence="2">Secreted</location>
    </subcellularLocation>
</comment>
<keyword evidence="10" id="KW-1185">Reference proteome</keyword>
<protein>
    <submittedName>
        <fullName evidence="9">Flagellar hook-associated protein 3 FlgL</fullName>
    </submittedName>
</protein>
<dbReference type="InterPro" id="IPR001492">
    <property type="entry name" value="Flagellin"/>
</dbReference>
<reference evidence="9 10" key="1">
    <citation type="submission" date="2016-11" db="EMBL/GenBank/DDBJ databases">
        <authorList>
            <person name="Jaros S."/>
            <person name="Januszkiewicz K."/>
            <person name="Wedrychowicz H."/>
        </authorList>
    </citation>
    <scope>NUCLEOTIDE SEQUENCE [LARGE SCALE GENOMIC DNA]</scope>
    <source>
        <strain evidence="9 10">CGMCC 1.7049</strain>
    </source>
</reference>
<keyword evidence="5" id="KW-0975">Bacterial flagellum</keyword>
<sequence length="399" mass="42445">MNFRVTTASVFAQGVQAMQKQSQELVKVQAQMASNQRFSRAGEAPIEAGRGLNIDKALADSTQWQANIGAAQDRLNLEEAALGTVSSALSRIRELAVQANSAAIGDLDRKSIAAEMKERLTEVLDQANTRDGQGGYLFAGSRVQSTPFENVGGTVRYQGDAMVSLVNIGSSRQILMGDSGADVFVAVNSGDGRVDVGVDSANKGGAAIKGVSFTDSSQWDGGTYRLQLDGGDYRVVDADDNVVSSGRYVDQQAIQFRGVSVTVSGQPADGDAFTIKGSEQQDVFTTVQKLIDVVAVYGRSPAQSAQDQTRLYSAMQSLDTVIGHVSDVRGSVGARLNALDDASSQLDARSIQLKESLAGIREVDYAEAASRLSQTSTVLQAAQQSYMKVQALSLFDYLR</sequence>
<dbReference type="InterPro" id="IPR049119">
    <property type="entry name" value="FlgK_D2-like"/>
</dbReference>